<sequence length="54" mass="6008">MGKISSGYCDSDAWHGLCSSSSSYLCICSDPPDENIWMDIQQGLIIHDSYSFRS</sequence>
<dbReference type="Proteomes" id="UP001140949">
    <property type="component" value="Unassembled WGS sequence"/>
</dbReference>
<name>A0AAX6GNF7_IRIPA</name>
<dbReference type="EMBL" id="JANAVB010017676">
    <property type="protein sequence ID" value="KAJ6830240.1"/>
    <property type="molecule type" value="Genomic_DNA"/>
</dbReference>
<evidence type="ECO:0000313" key="1">
    <source>
        <dbReference type="EMBL" id="KAJ6830240.1"/>
    </source>
</evidence>
<keyword evidence="2" id="KW-1185">Reference proteome</keyword>
<gene>
    <name evidence="1" type="ORF">M6B38_355360</name>
</gene>
<accession>A0AAX6GNF7</accession>
<reference evidence="1" key="1">
    <citation type="journal article" date="2023" name="GigaByte">
        <title>Genome assembly of the bearded iris, Iris pallida Lam.</title>
        <authorList>
            <person name="Bruccoleri R.E."/>
            <person name="Oakeley E.J."/>
            <person name="Faust A.M.E."/>
            <person name="Altorfer M."/>
            <person name="Dessus-Babus S."/>
            <person name="Burckhardt D."/>
            <person name="Oertli M."/>
            <person name="Naumann U."/>
            <person name="Petersen F."/>
            <person name="Wong J."/>
        </authorList>
    </citation>
    <scope>NUCLEOTIDE SEQUENCE</scope>
    <source>
        <strain evidence="1">GSM-AAB239-AS_SAM_17_03QT</strain>
    </source>
</reference>
<dbReference type="AlphaFoldDB" id="A0AAX6GNF7"/>
<proteinExistence type="predicted"/>
<comment type="caution">
    <text evidence="1">The sequence shown here is derived from an EMBL/GenBank/DDBJ whole genome shotgun (WGS) entry which is preliminary data.</text>
</comment>
<protein>
    <submittedName>
        <fullName evidence="1">Uncharacterized protein</fullName>
    </submittedName>
</protein>
<evidence type="ECO:0000313" key="2">
    <source>
        <dbReference type="Proteomes" id="UP001140949"/>
    </source>
</evidence>
<reference evidence="1" key="2">
    <citation type="submission" date="2023-04" db="EMBL/GenBank/DDBJ databases">
        <authorList>
            <person name="Bruccoleri R.E."/>
            <person name="Oakeley E.J."/>
            <person name="Faust A.-M."/>
            <person name="Dessus-Babus S."/>
            <person name="Altorfer M."/>
            <person name="Burckhardt D."/>
            <person name="Oertli M."/>
            <person name="Naumann U."/>
            <person name="Petersen F."/>
            <person name="Wong J."/>
        </authorList>
    </citation>
    <scope>NUCLEOTIDE SEQUENCE</scope>
    <source>
        <strain evidence="1">GSM-AAB239-AS_SAM_17_03QT</strain>
        <tissue evidence="1">Leaf</tissue>
    </source>
</reference>
<organism evidence="1 2">
    <name type="scientific">Iris pallida</name>
    <name type="common">Sweet iris</name>
    <dbReference type="NCBI Taxonomy" id="29817"/>
    <lineage>
        <taxon>Eukaryota</taxon>
        <taxon>Viridiplantae</taxon>
        <taxon>Streptophyta</taxon>
        <taxon>Embryophyta</taxon>
        <taxon>Tracheophyta</taxon>
        <taxon>Spermatophyta</taxon>
        <taxon>Magnoliopsida</taxon>
        <taxon>Liliopsida</taxon>
        <taxon>Asparagales</taxon>
        <taxon>Iridaceae</taxon>
        <taxon>Iridoideae</taxon>
        <taxon>Irideae</taxon>
        <taxon>Iris</taxon>
    </lineage>
</organism>